<dbReference type="EMBL" id="AAWS01000021">
    <property type="protein sequence ID" value="EAY27667.1"/>
    <property type="molecule type" value="Genomic_DNA"/>
</dbReference>
<organism evidence="2 3">
    <name type="scientific">Microscilla marina ATCC 23134</name>
    <dbReference type="NCBI Taxonomy" id="313606"/>
    <lineage>
        <taxon>Bacteria</taxon>
        <taxon>Pseudomonadati</taxon>
        <taxon>Bacteroidota</taxon>
        <taxon>Cytophagia</taxon>
        <taxon>Cytophagales</taxon>
        <taxon>Microscillaceae</taxon>
        <taxon>Microscilla</taxon>
    </lineage>
</organism>
<dbReference type="InterPro" id="IPR029442">
    <property type="entry name" value="GyrI-like"/>
</dbReference>
<keyword evidence="3" id="KW-1185">Reference proteome</keyword>
<dbReference type="Gene3D" id="3.20.80.10">
    <property type="entry name" value="Regulatory factor, effector binding domain"/>
    <property type="match status" value="1"/>
</dbReference>
<dbReference type="PANTHER" id="PTHR36444:SF2">
    <property type="entry name" value="TRANSCRIPTIONAL REGULATOR PROTEIN YOBU-RELATED"/>
    <property type="match status" value="1"/>
</dbReference>
<dbReference type="eggNOG" id="COG3708">
    <property type="taxonomic scope" value="Bacteria"/>
</dbReference>
<dbReference type="SUPFAM" id="SSF55136">
    <property type="entry name" value="Probable bacterial effector-binding domain"/>
    <property type="match status" value="1"/>
</dbReference>
<dbReference type="PANTHER" id="PTHR36444">
    <property type="entry name" value="TRANSCRIPTIONAL REGULATOR PROTEIN YOBU-RELATED"/>
    <property type="match status" value="1"/>
</dbReference>
<reference evidence="2 3" key="1">
    <citation type="submission" date="2007-01" db="EMBL/GenBank/DDBJ databases">
        <authorList>
            <person name="Haygood M."/>
            <person name="Podell S."/>
            <person name="Anderson C."/>
            <person name="Hopkinson B."/>
            <person name="Roe K."/>
            <person name="Barbeau K."/>
            <person name="Gaasterland T."/>
            <person name="Ferriera S."/>
            <person name="Johnson J."/>
            <person name="Kravitz S."/>
            <person name="Beeson K."/>
            <person name="Sutton G."/>
            <person name="Rogers Y.-H."/>
            <person name="Friedman R."/>
            <person name="Frazier M."/>
            <person name="Venter J.C."/>
        </authorList>
    </citation>
    <scope>NUCLEOTIDE SEQUENCE [LARGE SCALE GENOMIC DNA]</scope>
    <source>
        <strain evidence="2 3">ATCC 23134</strain>
    </source>
</reference>
<dbReference type="InterPro" id="IPR053182">
    <property type="entry name" value="YobU-like_regulator"/>
</dbReference>
<sequence length="159" mass="18213">MTPPSITEIPECKLIGMHTDLSLIDNKTQSLWQQFMPRRQEVHQRVGQSFYSMQVYAPGFSMQNFTPHTVFTKWAAVEVSSFENVPKGMHAFTLPSGKYAVFIHKGPASAFKPTFDYIFGEWLPKSAYTLDQRPHFELLPEGYVPTDPNAEEEVWIPIT</sequence>
<comment type="caution">
    <text evidence="2">The sequence shown here is derived from an EMBL/GenBank/DDBJ whole genome shotgun (WGS) entry which is preliminary data.</text>
</comment>
<proteinExistence type="predicted"/>
<name>A1ZPC8_MICM2</name>
<evidence type="ECO:0000313" key="2">
    <source>
        <dbReference type="EMBL" id="EAY27667.1"/>
    </source>
</evidence>
<evidence type="ECO:0000259" key="1">
    <source>
        <dbReference type="SMART" id="SM00871"/>
    </source>
</evidence>
<accession>A1ZPC8</accession>
<dbReference type="InterPro" id="IPR011256">
    <property type="entry name" value="Reg_factor_effector_dom_sf"/>
</dbReference>
<dbReference type="Proteomes" id="UP000004095">
    <property type="component" value="Unassembled WGS sequence"/>
</dbReference>
<evidence type="ECO:0000313" key="3">
    <source>
        <dbReference type="Proteomes" id="UP000004095"/>
    </source>
</evidence>
<dbReference type="Pfam" id="PF06445">
    <property type="entry name" value="GyrI-like"/>
    <property type="match status" value="1"/>
</dbReference>
<dbReference type="SMART" id="SM00871">
    <property type="entry name" value="AraC_E_bind"/>
    <property type="match status" value="1"/>
</dbReference>
<feature type="domain" description="AraC effector-binding" evidence="1">
    <location>
        <begin position="2"/>
        <end position="159"/>
    </location>
</feature>
<gene>
    <name evidence="2" type="ORF">M23134_03735</name>
</gene>
<dbReference type="OrthoDB" id="8560232at2"/>
<dbReference type="AlphaFoldDB" id="A1ZPC8"/>
<protein>
    <submittedName>
        <fullName evidence="2">Transcriptional regulator</fullName>
    </submittedName>
</protein>
<dbReference type="RefSeq" id="WP_002698982.1">
    <property type="nucleotide sequence ID" value="NZ_AAWS01000021.1"/>
</dbReference>
<dbReference type="InterPro" id="IPR010499">
    <property type="entry name" value="AraC_E-bd"/>
</dbReference>